<keyword evidence="1" id="KW-0004">4Fe-4S</keyword>
<dbReference type="EMBL" id="JAAGRQ010000041">
    <property type="protein sequence ID" value="NDY57229.1"/>
    <property type="molecule type" value="Genomic_DNA"/>
</dbReference>
<accession>A0A7K3NPV4</accession>
<dbReference type="InterPro" id="IPR007202">
    <property type="entry name" value="4Fe-4S_dom"/>
</dbReference>
<name>A0A7K3NPV4_9BACT</name>
<dbReference type="InterPro" id="IPR027417">
    <property type="entry name" value="P-loop_NTPase"/>
</dbReference>
<evidence type="ECO:0000256" key="2">
    <source>
        <dbReference type="ARBA" id="ARBA00022723"/>
    </source>
</evidence>
<dbReference type="GO" id="GO:0051539">
    <property type="term" value="F:4 iron, 4 sulfur cluster binding"/>
    <property type="evidence" value="ECO:0007669"/>
    <property type="project" value="UniProtKB-KW"/>
</dbReference>
<evidence type="ECO:0000313" key="6">
    <source>
        <dbReference type="EMBL" id="NDY57229.1"/>
    </source>
</evidence>
<comment type="caution">
    <text evidence="6">The sequence shown here is derived from an EMBL/GenBank/DDBJ whole genome shotgun (WGS) entry which is preliminary data.</text>
</comment>
<dbReference type="Proteomes" id="UP000469724">
    <property type="component" value="Unassembled WGS sequence"/>
</dbReference>
<dbReference type="GO" id="GO:0005525">
    <property type="term" value="F:GTP binding"/>
    <property type="evidence" value="ECO:0007669"/>
    <property type="project" value="InterPro"/>
</dbReference>
<dbReference type="InterPro" id="IPR052539">
    <property type="entry name" value="MGD_biosynthesis_adapter"/>
</dbReference>
<reference evidence="6 7" key="1">
    <citation type="submission" date="2020-02" db="EMBL/GenBank/DDBJ databases">
        <title>Comparative genomics of sulfur disproportionating microorganisms.</title>
        <authorList>
            <person name="Ward L.M."/>
            <person name="Bertran E."/>
            <person name="Johnston D.T."/>
        </authorList>
    </citation>
    <scope>NUCLEOTIDE SEQUENCE [LARGE SCALE GENOMIC DNA]</scope>
    <source>
        <strain evidence="6 7">DSM 3696</strain>
    </source>
</reference>
<feature type="domain" description="4Fe-4S" evidence="5">
    <location>
        <begin position="141"/>
        <end position="200"/>
    </location>
</feature>
<dbReference type="AlphaFoldDB" id="A0A7K3NPV4"/>
<dbReference type="Gene3D" id="1.10.15.40">
    <property type="entry name" value="Electron transport complex subunit B, putative Fe-S cluster"/>
    <property type="match status" value="1"/>
</dbReference>
<proteinExistence type="predicted"/>
<dbReference type="SUPFAM" id="SSF52540">
    <property type="entry name" value="P-loop containing nucleoside triphosphate hydrolases"/>
    <property type="match status" value="1"/>
</dbReference>
<sequence>MKAIQIVGYKKSGKTSLALELCAALKARGLAVSAAKFTHNPSLDKADTDTDRLAAHCRAVAAFTPAECAVFWSGPRFLHDVLPLLEADVLVVEGGKELAFLPRVLVLRDPSEAAALQPGLALAAFGEVDAPGLPHLRDVEAVADLALSRGFLLPGLDCGACGESCCADMAARIVDGKATPADCQAVREAMRVTVGGVPLAMNPFVERILAAGIKAMLAQLKGFAPGRVEIGLDA</sequence>
<dbReference type="Gene3D" id="3.40.50.300">
    <property type="entry name" value="P-loop containing nucleotide triphosphate hydrolases"/>
    <property type="match status" value="1"/>
</dbReference>
<dbReference type="PROSITE" id="PS51656">
    <property type="entry name" value="4FE4S"/>
    <property type="match status" value="1"/>
</dbReference>
<keyword evidence="3" id="KW-0408">Iron</keyword>
<evidence type="ECO:0000313" key="7">
    <source>
        <dbReference type="Proteomes" id="UP000469724"/>
    </source>
</evidence>
<dbReference type="GO" id="GO:0006777">
    <property type="term" value="P:Mo-molybdopterin cofactor biosynthetic process"/>
    <property type="evidence" value="ECO:0007669"/>
    <property type="project" value="InterPro"/>
</dbReference>
<gene>
    <name evidence="6" type="ORF">G3N56_10805</name>
</gene>
<dbReference type="Pfam" id="PF04060">
    <property type="entry name" value="FeS"/>
    <property type="match status" value="1"/>
</dbReference>
<protein>
    <submittedName>
        <fullName evidence="6">Molybdopterin-guanine dinucleotide biosynthesis protein MobB</fullName>
    </submittedName>
</protein>
<evidence type="ECO:0000259" key="5">
    <source>
        <dbReference type="PROSITE" id="PS51656"/>
    </source>
</evidence>
<dbReference type="GO" id="GO:0046872">
    <property type="term" value="F:metal ion binding"/>
    <property type="evidence" value="ECO:0007669"/>
    <property type="project" value="UniProtKB-KW"/>
</dbReference>
<organism evidence="6 7">
    <name type="scientific">Desulfolutivibrio sulfodismutans</name>
    <dbReference type="NCBI Taxonomy" id="63561"/>
    <lineage>
        <taxon>Bacteria</taxon>
        <taxon>Pseudomonadati</taxon>
        <taxon>Thermodesulfobacteriota</taxon>
        <taxon>Desulfovibrionia</taxon>
        <taxon>Desulfovibrionales</taxon>
        <taxon>Desulfovibrionaceae</taxon>
        <taxon>Desulfolutivibrio</taxon>
    </lineage>
</organism>
<dbReference type="InterPro" id="IPR004435">
    <property type="entry name" value="MobB_dom"/>
</dbReference>
<keyword evidence="7" id="KW-1185">Reference proteome</keyword>
<evidence type="ECO:0000256" key="4">
    <source>
        <dbReference type="ARBA" id="ARBA00023014"/>
    </source>
</evidence>
<dbReference type="NCBIfam" id="NF011065">
    <property type="entry name" value="PRK14494.1-4"/>
    <property type="match status" value="1"/>
</dbReference>
<evidence type="ECO:0000256" key="3">
    <source>
        <dbReference type="ARBA" id="ARBA00023004"/>
    </source>
</evidence>
<keyword evidence="4" id="KW-0411">Iron-sulfur</keyword>
<dbReference type="RefSeq" id="WP_163302272.1">
    <property type="nucleotide sequence ID" value="NZ_JAAGRQ010000041.1"/>
</dbReference>
<dbReference type="Pfam" id="PF03205">
    <property type="entry name" value="MobB"/>
    <property type="match status" value="1"/>
</dbReference>
<dbReference type="PANTHER" id="PTHR40072">
    <property type="entry name" value="MOLYBDOPTERIN-GUANINE DINUCLEOTIDE BIOSYNTHESIS ADAPTER PROTEIN-RELATED"/>
    <property type="match status" value="1"/>
</dbReference>
<keyword evidence="2" id="KW-0479">Metal-binding</keyword>
<dbReference type="PANTHER" id="PTHR40072:SF1">
    <property type="entry name" value="MOLYBDOPTERIN-GUANINE DINUCLEOTIDE BIOSYNTHESIS ADAPTER PROTEIN"/>
    <property type="match status" value="1"/>
</dbReference>
<evidence type="ECO:0000256" key="1">
    <source>
        <dbReference type="ARBA" id="ARBA00022485"/>
    </source>
</evidence>